<dbReference type="Pfam" id="PF13639">
    <property type="entry name" value="zf-RING_2"/>
    <property type="match status" value="1"/>
</dbReference>
<sequence>MGSLFTDNASDNGDPSIFNRKSRVVITDEPLNSEFDIGDLPLDSLDDEFAKNSSTIDEDLLRFSTLDENLIAEIDKWVYSHQNRSHGQAIDQTILNGTYDGPIRYSRRPSLDPAVPTLTSGAPPRDFGLVDRLSKDRHDTPGCISIESTTSATADSGTVGSGSQGFGRMDASPQSGPYSGKTSQSRCSTQKSSQENARNQSGGAADYYTDSSEYDEDEDIEECIICSESMRSDIKNEIGILDDCSHIFCFKCIRAWADRTNVCPLCKGEFGHIRRVLWQNIEDLLLKTYDRPLGRFRDSEDKGLYMVPTPGESSYKRKLKKVRKTRIKGLRTVMLKNSAWHTLIPTTVVQVESKSLKDSFTPDVNGCDICGLDNNWDQLLLCDQCDHGFHTYCLNPPLDSVPEGDWYCTSCTNVRISSGIVNVVEPEPVAPRTTTRAPPRMEEPRTSIESELNETTSNLIEQVYRGLNSRRKRTKKKPKRKKTTRSRKKRTSTSTASGVTRRVSSVVADTLFPEDSGPSSRMNGRIDELIQESIRRINRNLEEAKREGTASQTAVTHRQSAARTHGEAATMHNSLHNTTMHADRTSTSSPARSLAQTTNLVSQQKPCTPTRSYTSQAHTRGTTDSIESVLDGLTRHDIDRLLNVGTCTPKSTSTRGGVDPGRSSTDSSKLKYTSFTYRYKTLMEQTNRSSKSLDGGTSQSFRDNLKFSEAQIKGNTIKYLF</sequence>
<dbReference type="OrthoDB" id="365591at2759"/>
<evidence type="ECO:0000256" key="2">
    <source>
        <dbReference type="ARBA" id="ARBA00022771"/>
    </source>
</evidence>
<evidence type="ECO:0000256" key="3">
    <source>
        <dbReference type="ARBA" id="ARBA00022833"/>
    </source>
</evidence>
<feature type="compositionally biased region" description="Basic and acidic residues" evidence="5">
    <location>
        <begin position="128"/>
        <end position="140"/>
    </location>
</feature>
<dbReference type="AlphaFoldDB" id="L0AXK0"/>
<dbReference type="SUPFAM" id="SSF57850">
    <property type="entry name" value="RING/U-box"/>
    <property type="match status" value="1"/>
</dbReference>
<dbReference type="GeneID" id="15806003"/>
<feature type="compositionally biased region" description="Polar residues" evidence="5">
    <location>
        <begin position="646"/>
        <end position="655"/>
    </location>
</feature>
<feature type="compositionally biased region" description="Polar residues" evidence="5">
    <location>
        <begin position="146"/>
        <end position="158"/>
    </location>
</feature>
<feature type="region of interest" description="Disordered" evidence="5">
    <location>
        <begin position="580"/>
        <end position="625"/>
    </location>
</feature>
<evidence type="ECO:0000259" key="6">
    <source>
        <dbReference type="PROSITE" id="PS50016"/>
    </source>
</evidence>
<keyword evidence="2 4" id="KW-0863">Zinc-finger</keyword>
<dbReference type="PROSITE" id="PS50016">
    <property type="entry name" value="ZF_PHD_2"/>
    <property type="match status" value="1"/>
</dbReference>
<evidence type="ECO:0000256" key="5">
    <source>
        <dbReference type="SAM" id="MobiDB-lite"/>
    </source>
</evidence>
<dbReference type="GO" id="GO:0008270">
    <property type="term" value="F:zinc ion binding"/>
    <property type="evidence" value="ECO:0007669"/>
    <property type="project" value="UniProtKB-KW"/>
</dbReference>
<dbReference type="InterPro" id="IPR019786">
    <property type="entry name" value="Zinc_finger_PHD-type_CS"/>
</dbReference>
<dbReference type="EMBL" id="CP001669">
    <property type="protein sequence ID" value="AFZ79963.1"/>
    <property type="molecule type" value="Genomic_DNA"/>
</dbReference>
<feature type="domain" description="RING-type" evidence="7">
    <location>
        <begin position="223"/>
        <end position="267"/>
    </location>
</feature>
<keyword evidence="9" id="KW-1185">Reference proteome</keyword>
<proteinExistence type="predicted"/>
<dbReference type="InterPro" id="IPR001965">
    <property type="entry name" value="Znf_PHD"/>
</dbReference>
<dbReference type="SMART" id="SM00184">
    <property type="entry name" value="RING"/>
    <property type="match status" value="2"/>
</dbReference>
<dbReference type="SMART" id="SM00249">
    <property type="entry name" value="PHD"/>
    <property type="match status" value="1"/>
</dbReference>
<feature type="compositionally biased region" description="Basic and acidic residues" evidence="5">
    <location>
        <begin position="439"/>
        <end position="448"/>
    </location>
</feature>
<feature type="region of interest" description="Disordered" evidence="5">
    <location>
        <begin position="106"/>
        <end position="215"/>
    </location>
</feature>
<feature type="compositionally biased region" description="Polar residues" evidence="5">
    <location>
        <begin position="172"/>
        <end position="202"/>
    </location>
</feature>
<evidence type="ECO:0000256" key="4">
    <source>
        <dbReference type="PROSITE-ProRule" id="PRU00175"/>
    </source>
</evidence>
<evidence type="ECO:0000256" key="1">
    <source>
        <dbReference type="ARBA" id="ARBA00022723"/>
    </source>
</evidence>
<dbReference type="Pfam" id="PF00628">
    <property type="entry name" value="PHD"/>
    <property type="match status" value="1"/>
</dbReference>
<feature type="domain" description="PHD-type" evidence="6">
    <location>
        <begin position="364"/>
        <end position="414"/>
    </location>
</feature>
<organism evidence="8 9">
    <name type="scientific">Theileria equi strain WA</name>
    <dbReference type="NCBI Taxonomy" id="1537102"/>
    <lineage>
        <taxon>Eukaryota</taxon>
        <taxon>Sar</taxon>
        <taxon>Alveolata</taxon>
        <taxon>Apicomplexa</taxon>
        <taxon>Aconoidasida</taxon>
        <taxon>Piroplasmida</taxon>
        <taxon>Theileriidae</taxon>
        <taxon>Theileria</taxon>
    </lineage>
</organism>
<dbReference type="PROSITE" id="PS50089">
    <property type="entry name" value="ZF_RING_2"/>
    <property type="match status" value="1"/>
</dbReference>
<dbReference type="InterPro" id="IPR017907">
    <property type="entry name" value="Znf_RING_CS"/>
</dbReference>
<dbReference type="RefSeq" id="XP_004829629.1">
    <property type="nucleotide sequence ID" value="XM_004829572.1"/>
</dbReference>
<feature type="compositionally biased region" description="Basic residues" evidence="5">
    <location>
        <begin position="468"/>
        <end position="491"/>
    </location>
</feature>
<accession>L0AXK0</accession>
<dbReference type="PANTHER" id="PTHR47162:SF10">
    <property type="entry name" value="METHYL-CPG-BINDING DOMAIN-CONTAINING PROTEIN 9 ISOFORM X1"/>
    <property type="match status" value="1"/>
</dbReference>
<name>L0AXK0_THEEQ</name>
<protein>
    <submittedName>
        <fullName evidence="8">Uncharacterized protein</fullName>
    </submittedName>
</protein>
<evidence type="ECO:0000313" key="8">
    <source>
        <dbReference type="EMBL" id="AFZ79963.1"/>
    </source>
</evidence>
<feature type="region of interest" description="Disordered" evidence="5">
    <location>
        <begin position="427"/>
        <end position="502"/>
    </location>
</feature>
<dbReference type="PANTHER" id="PTHR47162">
    <property type="entry name" value="OS02G0192300 PROTEIN"/>
    <property type="match status" value="1"/>
</dbReference>
<keyword evidence="3" id="KW-0862">Zinc</keyword>
<dbReference type="InterPro" id="IPR019787">
    <property type="entry name" value="Znf_PHD-finger"/>
</dbReference>
<evidence type="ECO:0000313" key="9">
    <source>
        <dbReference type="Proteomes" id="UP000031512"/>
    </source>
</evidence>
<gene>
    <name evidence="8" type="ORF">BEWA_028120</name>
</gene>
<dbReference type="PROSITE" id="PS01359">
    <property type="entry name" value="ZF_PHD_1"/>
    <property type="match status" value="1"/>
</dbReference>
<dbReference type="InterPro" id="IPR001841">
    <property type="entry name" value="Znf_RING"/>
</dbReference>
<keyword evidence="1" id="KW-0479">Metal-binding</keyword>
<dbReference type="eggNOG" id="ENOG502QQZG">
    <property type="taxonomic scope" value="Eukaryota"/>
</dbReference>
<dbReference type="KEGG" id="beq:BEWA_028120"/>
<dbReference type="InterPro" id="IPR013083">
    <property type="entry name" value="Znf_RING/FYVE/PHD"/>
</dbReference>
<dbReference type="SUPFAM" id="SSF57903">
    <property type="entry name" value="FYVE/PHD zinc finger"/>
    <property type="match status" value="1"/>
</dbReference>
<feature type="region of interest" description="Disordered" evidence="5">
    <location>
        <begin position="646"/>
        <end position="668"/>
    </location>
</feature>
<dbReference type="InterPro" id="IPR011011">
    <property type="entry name" value="Znf_FYVE_PHD"/>
</dbReference>
<dbReference type="Proteomes" id="UP000031512">
    <property type="component" value="Chromosome 1"/>
</dbReference>
<dbReference type="Gene3D" id="3.30.40.10">
    <property type="entry name" value="Zinc/RING finger domain, C3HC4 (zinc finger)"/>
    <property type="match status" value="2"/>
</dbReference>
<dbReference type="PROSITE" id="PS00518">
    <property type="entry name" value="ZF_RING_1"/>
    <property type="match status" value="1"/>
</dbReference>
<dbReference type="CDD" id="cd15519">
    <property type="entry name" value="PHD1_Lid2p_like"/>
    <property type="match status" value="1"/>
</dbReference>
<evidence type="ECO:0000259" key="7">
    <source>
        <dbReference type="PROSITE" id="PS50089"/>
    </source>
</evidence>
<reference evidence="8 9" key="1">
    <citation type="journal article" date="2012" name="BMC Genomics">
        <title>Comparative genomic analysis and phylogenetic position of Theileria equi.</title>
        <authorList>
            <person name="Kappmeyer L.S."/>
            <person name="Thiagarajan M."/>
            <person name="Herndon D.R."/>
            <person name="Ramsay J.D."/>
            <person name="Caler E."/>
            <person name="Djikeng A."/>
            <person name="Gillespie J.J."/>
            <person name="Lau A.O."/>
            <person name="Roalson E.H."/>
            <person name="Silva J.C."/>
            <person name="Silva M.G."/>
            <person name="Suarez C.E."/>
            <person name="Ueti M.W."/>
            <person name="Nene V.M."/>
            <person name="Mealey R.H."/>
            <person name="Knowles D.P."/>
            <person name="Brayton K.A."/>
        </authorList>
    </citation>
    <scope>NUCLEOTIDE SEQUENCE [LARGE SCALE GENOMIC DNA]</scope>
    <source>
        <strain evidence="8 9">WA</strain>
    </source>
</reference>
<dbReference type="VEuPathDB" id="PiroplasmaDB:BEWA_028120"/>
<feature type="compositionally biased region" description="Low complexity" evidence="5">
    <location>
        <begin position="427"/>
        <end position="438"/>
    </location>
</feature>
<feature type="compositionally biased region" description="Polar residues" evidence="5">
    <location>
        <begin position="449"/>
        <end position="460"/>
    </location>
</feature>